<reference evidence="1" key="1">
    <citation type="submission" date="2016-11" db="EMBL/GenBank/DDBJ databases">
        <title>The genome of Nicotiana attenuata.</title>
        <authorList>
            <person name="Xu S."/>
            <person name="Brockmoeller T."/>
            <person name="Gaquerel E."/>
            <person name="Navarro A."/>
            <person name="Kuhl H."/>
            <person name="Gase K."/>
            <person name="Ling Z."/>
            <person name="Zhou W."/>
            <person name="Kreitzer C."/>
            <person name="Stanke M."/>
            <person name="Tang H."/>
            <person name="Lyons E."/>
            <person name="Pandey P."/>
            <person name="Pandey S.P."/>
            <person name="Timmermann B."/>
            <person name="Baldwin I.T."/>
        </authorList>
    </citation>
    <scope>NUCLEOTIDE SEQUENCE [LARGE SCALE GENOMIC DNA]</scope>
    <source>
        <strain evidence="1">UT</strain>
    </source>
</reference>
<dbReference type="EMBL" id="MJEQ01037193">
    <property type="protein sequence ID" value="OIS97205.1"/>
    <property type="molecule type" value="Genomic_DNA"/>
</dbReference>
<evidence type="ECO:0000313" key="2">
    <source>
        <dbReference type="Proteomes" id="UP000187609"/>
    </source>
</evidence>
<name>A0A1J6HWJ0_NICAT</name>
<organism evidence="1 2">
    <name type="scientific">Nicotiana attenuata</name>
    <name type="common">Coyote tobacco</name>
    <dbReference type="NCBI Taxonomy" id="49451"/>
    <lineage>
        <taxon>Eukaryota</taxon>
        <taxon>Viridiplantae</taxon>
        <taxon>Streptophyta</taxon>
        <taxon>Embryophyta</taxon>
        <taxon>Tracheophyta</taxon>
        <taxon>Spermatophyta</taxon>
        <taxon>Magnoliopsida</taxon>
        <taxon>eudicotyledons</taxon>
        <taxon>Gunneridae</taxon>
        <taxon>Pentapetalae</taxon>
        <taxon>asterids</taxon>
        <taxon>lamiids</taxon>
        <taxon>Solanales</taxon>
        <taxon>Solanaceae</taxon>
        <taxon>Nicotianoideae</taxon>
        <taxon>Nicotianeae</taxon>
        <taxon>Nicotiana</taxon>
    </lineage>
</organism>
<evidence type="ECO:0000313" key="1">
    <source>
        <dbReference type="EMBL" id="OIS97205.1"/>
    </source>
</evidence>
<gene>
    <name evidence="1" type="ORF">A4A49_21169</name>
</gene>
<proteinExistence type="predicted"/>
<comment type="caution">
    <text evidence="1">The sequence shown here is derived from an EMBL/GenBank/DDBJ whole genome shotgun (WGS) entry which is preliminary data.</text>
</comment>
<dbReference type="Proteomes" id="UP000187609">
    <property type="component" value="Unassembled WGS sequence"/>
</dbReference>
<accession>A0A1J6HWJ0</accession>
<keyword evidence="2" id="KW-1185">Reference proteome</keyword>
<protein>
    <submittedName>
        <fullName evidence="1">Uncharacterized protein</fullName>
    </submittedName>
</protein>
<dbReference type="AlphaFoldDB" id="A0A1J6HWJ0"/>
<dbReference type="Gramene" id="OIS97205">
    <property type="protein sequence ID" value="OIS97205"/>
    <property type="gene ID" value="A4A49_21169"/>
</dbReference>
<sequence length="91" mass="10445">MQRNPEMEVLSLIFTNSLRAAVGLLKRDNHRQSREGQAPLKEIPYSLLPHSRHFWAKGISLDGGSYSEFQLLIKNWISNLQALKLSTKRRG</sequence>